<dbReference type="InterPro" id="IPR011990">
    <property type="entry name" value="TPR-like_helical_dom_sf"/>
</dbReference>
<feature type="repeat" description="TPR" evidence="8">
    <location>
        <begin position="92"/>
        <end position="125"/>
    </location>
</feature>
<dbReference type="GO" id="GO:0097363">
    <property type="term" value="F:protein O-acetylglucosaminyltransferase activity"/>
    <property type="evidence" value="ECO:0007669"/>
    <property type="project" value="UniProtKB-EC"/>
</dbReference>
<dbReference type="Proteomes" id="UP000018542">
    <property type="component" value="Chromosome"/>
</dbReference>
<dbReference type="GO" id="GO:0006493">
    <property type="term" value="P:protein O-linked glycosylation"/>
    <property type="evidence" value="ECO:0007669"/>
    <property type="project" value="InterPro"/>
</dbReference>
<feature type="compositionally biased region" description="Polar residues" evidence="9">
    <location>
        <begin position="10"/>
        <end position="20"/>
    </location>
</feature>
<dbReference type="SMART" id="SM00028">
    <property type="entry name" value="TPR"/>
    <property type="match status" value="8"/>
</dbReference>
<evidence type="ECO:0000256" key="3">
    <source>
        <dbReference type="ARBA" id="ARBA00011970"/>
    </source>
</evidence>
<dbReference type="PANTHER" id="PTHR44366:SF1">
    <property type="entry name" value="UDP-N-ACETYLGLUCOSAMINE--PEPTIDE N-ACETYLGLUCOSAMINYLTRANSFERASE 110 KDA SUBUNIT"/>
    <property type="match status" value="1"/>
</dbReference>
<dbReference type="PROSITE" id="PS50005">
    <property type="entry name" value="TPR"/>
    <property type="match status" value="7"/>
</dbReference>
<dbReference type="PATRIC" id="fig|1029756.8.peg.902"/>
<evidence type="ECO:0000256" key="4">
    <source>
        <dbReference type="ARBA" id="ARBA00022676"/>
    </source>
</evidence>
<evidence type="ECO:0000259" key="10">
    <source>
        <dbReference type="Pfam" id="PF13844"/>
    </source>
</evidence>
<dbReference type="Pfam" id="PF13489">
    <property type="entry name" value="Methyltransf_23"/>
    <property type="match status" value="1"/>
</dbReference>
<dbReference type="Gene3D" id="1.25.40.10">
    <property type="entry name" value="Tetratricopeptide repeat domain"/>
    <property type="match status" value="3"/>
</dbReference>
<dbReference type="EMBL" id="CP006912">
    <property type="protein sequence ID" value="AHB47810.1"/>
    <property type="molecule type" value="Genomic_DNA"/>
</dbReference>
<organism evidence="11 12">
    <name type="scientific">Hyphomicrobium nitrativorans NL23</name>
    <dbReference type="NCBI Taxonomy" id="1029756"/>
    <lineage>
        <taxon>Bacteria</taxon>
        <taxon>Pseudomonadati</taxon>
        <taxon>Pseudomonadota</taxon>
        <taxon>Alphaproteobacteria</taxon>
        <taxon>Hyphomicrobiales</taxon>
        <taxon>Hyphomicrobiaceae</taxon>
        <taxon>Hyphomicrobium</taxon>
    </lineage>
</organism>
<feature type="domain" description="O-GlcNAc transferase C-terminal" evidence="10">
    <location>
        <begin position="608"/>
        <end position="794"/>
    </location>
</feature>
<evidence type="ECO:0000256" key="2">
    <source>
        <dbReference type="ARBA" id="ARBA00005386"/>
    </source>
</evidence>
<keyword evidence="5" id="KW-0808">Transferase</keyword>
<protein>
    <recommendedName>
        <fullName evidence="3">protein O-GlcNAc transferase</fullName>
        <ecNumber evidence="3">2.4.1.255</ecNumber>
    </recommendedName>
</protein>
<feature type="repeat" description="TPR" evidence="8">
    <location>
        <begin position="262"/>
        <end position="295"/>
    </location>
</feature>
<keyword evidence="4" id="KW-0328">Glycosyltransferase</keyword>
<dbReference type="AlphaFoldDB" id="V5SCR0"/>
<dbReference type="EC" id="2.4.1.255" evidence="3"/>
<proteinExistence type="inferred from homology"/>
<dbReference type="RefSeq" id="WP_023786271.1">
    <property type="nucleotide sequence ID" value="NC_022997.1"/>
</dbReference>
<dbReference type="Gene3D" id="3.40.50.11380">
    <property type="match status" value="1"/>
</dbReference>
<keyword evidence="7 8" id="KW-0802">TPR repeat</keyword>
<evidence type="ECO:0000256" key="8">
    <source>
        <dbReference type="PROSITE-ProRule" id="PRU00339"/>
    </source>
</evidence>
<feature type="repeat" description="TPR" evidence="8">
    <location>
        <begin position="58"/>
        <end position="91"/>
    </location>
</feature>
<reference evidence="11 12" key="1">
    <citation type="journal article" date="2014" name="Genome Announc.">
        <title>Complete Genome Sequence of Hyphomicrobium nitrativorans Strain NL23, a Denitrifying Bacterium Isolated from Biofilm of a Methanol-Fed Denitrification System Treating Seawater at the Montreal Biodome.</title>
        <authorList>
            <person name="Martineau C."/>
            <person name="Villeneuve C."/>
            <person name="Mauffrey F."/>
            <person name="Villemur R."/>
        </authorList>
    </citation>
    <scope>NUCLEOTIDE SEQUENCE [LARGE SCALE GENOMIC DNA]</scope>
    <source>
        <strain evidence="11">NL23</strain>
    </source>
</reference>
<feature type="repeat" description="TPR" evidence="8">
    <location>
        <begin position="296"/>
        <end position="329"/>
    </location>
</feature>
<dbReference type="CDD" id="cd02440">
    <property type="entry name" value="AdoMet_MTases"/>
    <property type="match status" value="1"/>
</dbReference>
<comment type="similarity">
    <text evidence="2">Belongs to the glycosyltransferase 41 family. O-GlcNAc transferase subfamily.</text>
</comment>
<dbReference type="Gene3D" id="3.40.50.150">
    <property type="entry name" value="Vaccinia Virus protein VP39"/>
    <property type="match status" value="1"/>
</dbReference>
<evidence type="ECO:0000256" key="7">
    <source>
        <dbReference type="ARBA" id="ARBA00022803"/>
    </source>
</evidence>
<comment type="pathway">
    <text evidence="1">Protein modification; protein glycosylation.</text>
</comment>
<dbReference type="Gene3D" id="3.40.50.2000">
    <property type="entry name" value="Glycogen Phosphorylase B"/>
    <property type="match status" value="1"/>
</dbReference>
<feature type="repeat" description="TPR" evidence="8">
    <location>
        <begin position="126"/>
        <end position="159"/>
    </location>
</feature>
<accession>V5SCR0</accession>
<sequence length="1094" mass="121329">MGRKQRRHTQATSRTPNVVSSDPLVRDFREAVQLLRDGKFEQSAEAHKRILARFPAHAPSLLNLGLIAFKTNATSDALDCIRRSLEIDPDSREGWLNLAIVLGEQRQLDEAIAACRQSLALGPDDAKAHVVLGSLLNAAKNTTDAVAAFEAALSLKPDQPSVLVKMGKVLLRSGRTAEAMALYARARSLAPELADVRDFERQILTETGNLGDAEAMVAAQTQDPVERARLYDGFGNGLLKQRRFGEAVAFQQRAIACDPNRAELYFNLAAALEGAGQQRDAIAAYQSALAIEPERADGYVKVGILLRRMHLNDGAITAFREAVRLDPKLVDAHYNLAVTLKIANRAEEATAAFDHAVECAPQSLVIRFERIHLKRVACDWAGIEDEEEHCIAMRRKRQAPVAPFLLLPLDTSRADQLSAGKAFTDILGIPETRRFTTYPNCSKPGARIRIGYLSADFCSHATTILLAEVLEKADRNRFELVGYCFSRDDKSAMRDRVKAAFDRFVEIRTMSDEDAAKLIHEDGIDILVDLKGYTQDGRSAILAYKPAPIQVNYLGYPGSMGCDFIDYILGDPVVTPMAHQADYSERIVQLPHCYQPNDRQRQIAETSCTRADHGLPQDAFVFCSFNNNYKITPEIFGVWMRLLDRVPGSVLWTLIKNPVCRENLRREAVVRGIDPARIVFADPLPNAEHLARHRFADLFLDTAPCNAHTTASDALWAGLPVLTSLGETFAGRVAASLLSAMELDELIARDVHDYERIALQLAGDRGRLDTIRRKIAAVRDTSPLFDSTRYTKNLERSYETMVDIMRNGEAPRPFTVAEDVPTISSFTRVAPPTLEAHVAYDACPVCDGVDIPYQIEAKISDHPLYKAELPPTVKWRACEACGHFFTEGYFTPEAREIVVSSILPEQEVGNDAGRRRKISGRIVERVARHVSDGEWLDVGTGNGSLLFTAAEWGYDLLGVDRRIDTVERLLKLGFKAFWNDIESIEDVDAVDRFSVVSIAGGLTRAPFPKRALAAVHGMMRKGGVLFISAPNMDTIEWRILDALGTNPYWGALENHHNFTRTRIVSMLEAQGFKVAEYAVGEDAPSVMEIIAIKV</sequence>
<dbReference type="Pfam" id="PF13432">
    <property type="entry name" value="TPR_16"/>
    <property type="match status" value="3"/>
</dbReference>
<evidence type="ECO:0000256" key="1">
    <source>
        <dbReference type="ARBA" id="ARBA00004922"/>
    </source>
</evidence>
<dbReference type="InterPro" id="IPR029489">
    <property type="entry name" value="OGT/SEC/SPY_C"/>
</dbReference>
<dbReference type="PANTHER" id="PTHR44366">
    <property type="entry name" value="UDP-N-ACETYLGLUCOSAMINE--PEPTIDE N-ACETYLGLUCOSAMINYLTRANSFERASE 110 KDA SUBUNIT"/>
    <property type="match status" value="1"/>
</dbReference>
<keyword evidence="12" id="KW-1185">Reference proteome</keyword>
<dbReference type="InterPro" id="IPR037919">
    <property type="entry name" value="OGT"/>
</dbReference>
<evidence type="ECO:0000256" key="6">
    <source>
        <dbReference type="ARBA" id="ARBA00022737"/>
    </source>
</evidence>
<dbReference type="SUPFAM" id="SSF53335">
    <property type="entry name" value="S-adenosyl-L-methionine-dependent methyltransferases"/>
    <property type="match status" value="1"/>
</dbReference>
<evidence type="ECO:0000313" key="12">
    <source>
        <dbReference type="Proteomes" id="UP000018542"/>
    </source>
</evidence>
<evidence type="ECO:0000313" key="11">
    <source>
        <dbReference type="EMBL" id="AHB47810.1"/>
    </source>
</evidence>
<name>V5SCR0_9HYPH</name>
<dbReference type="HOGENOM" id="CLU_001721_4_0_5"/>
<dbReference type="STRING" id="1029756.W911_04315"/>
<feature type="region of interest" description="Disordered" evidence="9">
    <location>
        <begin position="1"/>
        <end position="20"/>
    </location>
</feature>
<dbReference type="KEGG" id="hni:W911_04315"/>
<dbReference type="OrthoDB" id="146908at2"/>
<dbReference type="SUPFAM" id="SSF48452">
    <property type="entry name" value="TPR-like"/>
    <property type="match status" value="1"/>
</dbReference>
<feature type="domain" description="O-GlcNAc transferase C-terminal" evidence="10">
    <location>
        <begin position="429"/>
        <end position="600"/>
    </location>
</feature>
<dbReference type="Pfam" id="PF13844">
    <property type="entry name" value="Glyco_transf_41"/>
    <property type="match status" value="2"/>
</dbReference>
<dbReference type="InterPro" id="IPR019734">
    <property type="entry name" value="TPR_rpt"/>
</dbReference>
<evidence type="ECO:0000256" key="5">
    <source>
        <dbReference type="ARBA" id="ARBA00022679"/>
    </source>
</evidence>
<gene>
    <name evidence="11" type="ORF">W911_04315</name>
</gene>
<dbReference type="InterPro" id="IPR029063">
    <property type="entry name" value="SAM-dependent_MTases_sf"/>
</dbReference>
<evidence type="ECO:0000256" key="9">
    <source>
        <dbReference type="SAM" id="MobiDB-lite"/>
    </source>
</evidence>
<dbReference type="Pfam" id="PF13431">
    <property type="entry name" value="TPR_17"/>
    <property type="match status" value="1"/>
</dbReference>
<keyword evidence="6" id="KW-0677">Repeat</keyword>
<feature type="repeat" description="TPR" evidence="8">
    <location>
        <begin position="160"/>
        <end position="193"/>
    </location>
</feature>
<feature type="repeat" description="TPR" evidence="8">
    <location>
        <begin position="228"/>
        <end position="261"/>
    </location>
</feature>